<feature type="compositionally biased region" description="Low complexity" evidence="1">
    <location>
        <begin position="130"/>
        <end position="149"/>
    </location>
</feature>
<sequence length="269" mass="29893">MDPNSQSYNLSAAKARLVRKKILQHKRRIKKGKNQNSPPTLSSIVRTPTFLNAIPTNTPLNHKYVNLHNHKDLGSFPQSYTSQTPLSARQQHVSSHNLENISSSRQTNQTSRFTTKTNTPLADITSFVENTQKNNASSSTSTSRNTVSNRAKLKEAFPTKNRQRAQNLQVNLANKFDAADTNVVKPREVELTEAAAPIAENADTIDTRKRNHSNVIHPEEQLNNASSSESSEDDQFESDSDSETDVDDDAGLLSNTNYTSLQGFQLICV</sequence>
<accession>A0A2Z6PAB7</accession>
<dbReference type="AlphaFoldDB" id="A0A2Z6PAB7"/>
<evidence type="ECO:0000313" key="2">
    <source>
        <dbReference type="EMBL" id="GAU45445.1"/>
    </source>
</evidence>
<proteinExistence type="predicted"/>
<evidence type="ECO:0000256" key="1">
    <source>
        <dbReference type="SAM" id="MobiDB-lite"/>
    </source>
</evidence>
<evidence type="ECO:0000313" key="3">
    <source>
        <dbReference type="Proteomes" id="UP000242715"/>
    </source>
</evidence>
<dbReference type="EMBL" id="DF974124">
    <property type="protein sequence ID" value="GAU45445.1"/>
    <property type="molecule type" value="Genomic_DNA"/>
</dbReference>
<feature type="region of interest" description="Disordered" evidence="1">
    <location>
        <begin position="91"/>
        <end position="164"/>
    </location>
</feature>
<keyword evidence="3" id="KW-1185">Reference proteome</keyword>
<feature type="compositionally biased region" description="Acidic residues" evidence="1">
    <location>
        <begin position="230"/>
        <end position="250"/>
    </location>
</feature>
<name>A0A2Z6PAB7_TRISU</name>
<feature type="compositionally biased region" description="Polar residues" evidence="1">
    <location>
        <begin position="91"/>
        <end position="120"/>
    </location>
</feature>
<feature type="region of interest" description="Disordered" evidence="1">
    <location>
        <begin position="200"/>
        <end position="254"/>
    </location>
</feature>
<reference evidence="3" key="1">
    <citation type="journal article" date="2017" name="Front. Plant Sci.">
        <title>Climate Clever Clovers: New Paradigm to Reduce the Environmental Footprint of Ruminants by Breeding Low Methanogenic Forages Utilizing Haplotype Variation.</title>
        <authorList>
            <person name="Kaur P."/>
            <person name="Appels R."/>
            <person name="Bayer P.E."/>
            <person name="Keeble-Gagnere G."/>
            <person name="Wang J."/>
            <person name="Hirakawa H."/>
            <person name="Shirasawa K."/>
            <person name="Vercoe P."/>
            <person name="Stefanova K."/>
            <person name="Durmic Z."/>
            <person name="Nichols P."/>
            <person name="Revell C."/>
            <person name="Isobe S.N."/>
            <person name="Edwards D."/>
            <person name="Erskine W."/>
        </authorList>
    </citation>
    <scope>NUCLEOTIDE SEQUENCE [LARGE SCALE GENOMIC DNA]</scope>
    <source>
        <strain evidence="3">cv. Daliak</strain>
    </source>
</reference>
<protein>
    <submittedName>
        <fullName evidence="2">Uncharacterized protein</fullName>
    </submittedName>
</protein>
<gene>
    <name evidence="2" type="ORF">TSUD_107370</name>
</gene>
<dbReference type="Proteomes" id="UP000242715">
    <property type="component" value="Unassembled WGS sequence"/>
</dbReference>
<organism evidence="2 3">
    <name type="scientific">Trifolium subterraneum</name>
    <name type="common">Subterranean clover</name>
    <dbReference type="NCBI Taxonomy" id="3900"/>
    <lineage>
        <taxon>Eukaryota</taxon>
        <taxon>Viridiplantae</taxon>
        <taxon>Streptophyta</taxon>
        <taxon>Embryophyta</taxon>
        <taxon>Tracheophyta</taxon>
        <taxon>Spermatophyta</taxon>
        <taxon>Magnoliopsida</taxon>
        <taxon>eudicotyledons</taxon>
        <taxon>Gunneridae</taxon>
        <taxon>Pentapetalae</taxon>
        <taxon>rosids</taxon>
        <taxon>fabids</taxon>
        <taxon>Fabales</taxon>
        <taxon>Fabaceae</taxon>
        <taxon>Papilionoideae</taxon>
        <taxon>50 kb inversion clade</taxon>
        <taxon>NPAAA clade</taxon>
        <taxon>Hologalegina</taxon>
        <taxon>IRL clade</taxon>
        <taxon>Trifolieae</taxon>
        <taxon>Trifolium</taxon>
    </lineage>
</organism>